<gene>
    <name evidence="2" type="ORF">I2494_20045</name>
</gene>
<proteinExistence type="predicted"/>
<evidence type="ECO:0000313" key="3">
    <source>
        <dbReference type="Proteomes" id="UP001296921"/>
    </source>
</evidence>
<evidence type="ECO:0000256" key="1">
    <source>
        <dbReference type="SAM" id="Coils"/>
    </source>
</evidence>
<keyword evidence="3" id="KW-1185">Reference proteome</keyword>
<reference evidence="2 3" key="1">
    <citation type="submission" date="2020-11" db="EMBL/GenBank/DDBJ databases">
        <title>Insectihabitans protaetiae gen. nov. sp. nov. and Insectihabitans allomyrinae sp. nov., isolated from larvae of Protaetia brevitarsis seulensis and Allomyrina dichotoma, respectively.</title>
        <authorList>
            <person name="Lee S.D."/>
            <person name="Byeon Y.-S."/>
            <person name="Kim S.-M."/>
            <person name="Yang H.L."/>
            <person name="Kim I.S."/>
        </authorList>
    </citation>
    <scope>NUCLEOTIDE SEQUENCE [LARGE SCALE GENOMIC DNA]</scope>
    <source>
        <strain evidence="2 3">BWR-B9</strain>
    </source>
</reference>
<protein>
    <submittedName>
        <fullName evidence="2">Uncharacterized protein</fullName>
    </submittedName>
</protein>
<organism evidence="2 3">
    <name type="scientific">Limnobaculum allomyrinae</name>
    <dbReference type="NCBI Taxonomy" id="2791986"/>
    <lineage>
        <taxon>Bacteria</taxon>
        <taxon>Pseudomonadati</taxon>
        <taxon>Pseudomonadota</taxon>
        <taxon>Gammaproteobacteria</taxon>
        <taxon>Enterobacterales</taxon>
        <taxon>Budviciaceae</taxon>
        <taxon>Limnobaculum</taxon>
    </lineage>
</organism>
<sequence length="337" mass="38172">MARTPNKNEVALHEGADMPHEAVEAATMLATVQTEYNDDRDLANQILGQAQMARSIAKFADVVSLTKLAHVKESKLYKALAGKTIIQPDGKECRLVGTWEEYCQLLGSSRSSIDEDLTNLNAFGEEAMENLSRIGAGYRELRQYRCLPEDQRTALIEVAKAGDKEALVELAEEFISKHTKEKEELKKQIDGAKSDYDSLQKHNADITEEKREISLKLNKYELKTIPLDERITPLKNQIAKIQAEIDMLFNEQRQHVDMVEKLQFESMENDPNYDPEAPYELPPALLNVLLVLNGALVLTLSQAKQMYKDLWSKFADEIEVAGGRFDQIVNEIRTDDM</sequence>
<dbReference type="Proteomes" id="UP001296921">
    <property type="component" value="Unassembled WGS sequence"/>
</dbReference>
<comment type="caution">
    <text evidence="2">The sequence shown here is derived from an EMBL/GenBank/DDBJ whole genome shotgun (WGS) entry which is preliminary data.</text>
</comment>
<evidence type="ECO:0000313" key="2">
    <source>
        <dbReference type="EMBL" id="MBK5145964.1"/>
    </source>
</evidence>
<name>A0ABS1IW27_9GAMM</name>
<keyword evidence="1" id="KW-0175">Coiled coil</keyword>
<feature type="coiled-coil region" evidence="1">
    <location>
        <begin position="168"/>
        <end position="223"/>
    </location>
</feature>
<dbReference type="EMBL" id="JADRCR010000019">
    <property type="protein sequence ID" value="MBK5145964.1"/>
    <property type="molecule type" value="Genomic_DNA"/>
</dbReference>
<dbReference type="RefSeq" id="WP_218468721.1">
    <property type="nucleotide sequence ID" value="NZ_JADRCR010000019.1"/>
</dbReference>
<accession>A0ABS1IW27</accession>